<evidence type="ECO:0000313" key="7">
    <source>
        <dbReference type="EMBL" id="KAH3665087.1"/>
    </source>
</evidence>
<reference evidence="7" key="1">
    <citation type="journal article" date="2021" name="Open Biol.">
        <title>Shared evolutionary footprints suggest mitochondrial oxidative damage underlies multiple complex I losses in fungi.</title>
        <authorList>
            <person name="Schikora-Tamarit M.A."/>
            <person name="Marcet-Houben M."/>
            <person name="Nosek J."/>
            <person name="Gabaldon T."/>
        </authorList>
    </citation>
    <scope>NUCLEOTIDE SEQUENCE</scope>
    <source>
        <strain evidence="7">NCAIM Y.01608</strain>
    </source>
</reference>
<reference evidence="7" key="2">
    <citation type="submission" date="2021-01" db="EMBL/GenBank/DDBJ databases">
        <authorList>
            <person name="Schikora-Tamarit M.A."/>
        </authorList>
    </citation>
    <scope>NUCLEOTIDE SEQUENCE</scope>
    <source>
        <strain evidence="7">NCAIM Y.01608</strain>
    </source>
</reference>
<dbReference type="SUPFAM" id="SSF50129">
    <property type="entry name" value="GroES-like"/>
    <property type="match status" value="1"/>
</dbReference>
<comment type="caution">
    <text evidence="7">The sequence shown here is derived from an EMBL/GenBank/DDBJ whole genome shotgun (WGS) entry which is preliminary data.</text>
</comment>
<evidence type="ECO:0000259" key="6">
    <source>
        <dbReference type="SMART" id="SM00829"/>
    </source>
</evidence>
<keyword evidence="2 5" id="KW-0479">Metal-binding</keyword>
<dbReference type="SUPFAM" id="SSF51735">
    <property type="entry name" value="NAD(P)-binding Rossmann-fold domains"/>
    <property type="match status" value="1"/>
</dbReference>
<dbReference type="Pfam" id="PF08240">
    <property type="entry name" value="ADH_N"/>
    <property type="match status" value="1"/>
</dbReference>
<gene>
    <name evidence="7" type="ORF">OGATHE_003902</name>
</gene>
<accession>A0A9P8P4I7</accession>
<dbReference type="InterPro" id="IPR047109">
    <property type="entry name" value="CAD-like"/>
</dbReference>
<evidence type="ECO:0000256" key="3">
    <source>
        <dbReference type="ARBA" id="ARBA00022833"/>
    </source>
</evidence>
<dbReference type="FunFam" id="3.40.50.720:FF:000022">
    <property type="entry name" value="Cinnamyl alcohol dehydrogenase"/>
    <property type="match status" value="1"/>
</dbReference>
<evidence type="ECO:0000313" key="8">
    <source>
        <dbReference type="Proteomes" id="UP000788993"/>
    </source>
</evidence>
<dbReference type="EMBL" id="JAEUBD010001178">
    <property type="protein sequence ID" value="KAH3665087.1"/>
    <property type="molecule type" value="Genomic_DNA"/>
</dbReference>
<feature type="domain" description="Enoyl reductase (ER)" evidence="6">
    <location>
        <begin position="40"/>
        <end position="411"/>
    </location>
</feature>
<evidence type="ECO:0000256" key="2">
    <source>
        <dbReference type="ARBA" id="ARBA00022723"/>
    </source>
</evidence>
<dbReference type="InterPro" id="IPR036291">
    <property type="entry name" value="NAD(P)-bd_dom_sf"/>
</dbReference>
<dbReference type="InterPro" id="IPR020843">
    <property type="entry name" value="ER"/>
</dbReference>
<dbReference type="InterPro" id="IPR011032">
    <property type="entry name" value="GroES-like_sf"/>
</dbReference>
<keyword evidence="8" id="KW-1185">Reference proteome</keyword>
<keyword evidence="3 5" id="KW-0862">Zinc</keyword>
<dbReference type="GO" id="GO:0008270">
    <property type="term" value="F:zinc ion binding"/>
    <property type="evidence" value="ECO:0007669"/>
    <property type="project" value="InterPro"/>
</dbReference>
<sequence length="522" mass="57687">MPEVSRFCVVSYTQSCKFSDFSSAAMTVSVNYPEEFAGFAVLDTKDWNKPKYISYKPKTFGDHDIDIEIECCGLCGSDIMTAMGGEGWGEIKLPQVVGHEIIGKVVNVGPKVSLHKIGDRVGLGAQAFGCLSCRRCKENNEQYCKNSVTTYDGVYPDGYVSQGGYASHVRAHEHFCFAIPDAIKSTEAASLCCAGLTVYSPLKRYIPTDLPNGEKPKVAVLGLGGLGHLAVQIAAALGAQPYVFSRTDAKKEQALQLGAKGFVATGTKGWADEYFDQFDLILNCAISLSGLDLDSFLSILKVQGRFVSVGLPAVEEKYDVSPFTFFSNGSSLCSSNLGSRKEMLDLLDLCVKHDIRPWVEEIPISEEGCNIALTRAWKGDVRYRFVFTEFHKAFGTGNVYPGEQHIAKVKVLHNREFREHLSLEHFDHSECYFFPGLRGANFVEQRRVLTEIALFHTPNKSNSVVEKIAVCLLFGHRRIQHRRRRESHAKVHGPSAFSIGSNGLGIHQLRSSNDVDQVEMVV</sequence>
<organism evidence="7 8">
    <name type="scientific">Ogataea polymorpha</name>
    <dbReference type="NCBI Taxonomy" id="460523"/>
    <lineage>
        <taxon>Eukaryota</taxon>
        <taxon>Fungi</taxon>
        <taxon>Dikarya</taxon>
        <taxon>Ascomycota</taxon>
        <taxon>Saccharomycotina</taxon>
        <taxon>Pichiomycetes</taxon>
        <taxon>Pichiales</taxon>
        <taxon>Pichiaceae</taxon>
        <taxon>Ogataea</taxon>
    </lineage>
</organism>
<dbReference type="Proteomes" id="UP000788993">
    <property type="component" value="Unassembled WGS sequence"/>
</dbReference>
<dbReference type="CDD" id="cd05283">
    <property type="entry name" value="CAD1"/>
    <property type="match status" value="1"/>
</dbReference>
<dbReference type="Pfam" id="PF00107">
    <property type="entry name" value="ADH_zinc_N"/>
    <property type="match status" value="1"/>
</dbReference>
<dbReference type="InterPro" id="IPR013149">
    <property type="entry name" value="ADH-like_C"/>
</dbReference>
<dbReference type="PROSITE" id="PS00059">
    <property type="entry name" value="ADH_ZINC"/>
    <property type="match status" value="1"/>
</dbReference>
<dbReference type="InterPro" id="IPR002328">
    <property type="entry name" value="ADH_Zn_CS"/>
</dbReference>
<dbReference type="PANTHER" id="PTHR42683">
    <property type="entry name" value="ALDEHYDE REDUCTASE"/>
    <property type="match status" value="1"/>
</dbReference>
<comment type="similarity">
    <text evidence="5">Belongs to the zinc-containing alcohol dehydrogenase family.</text>
</comment>
<comment type="cofactor">
    <cofactor evidence="1 5">
        <name>Zn(2+)</name>
        <dbReference type="ChEBI" id="CHEBI:29105"/>
    </cofactor>
</comment>
<dbReference type="Gene3D" id="3.40.50.720">
    <property type="entry name" value="NAD(P)-binding Rossmann-like Domain"/>
    <property type="match status" value="1"/>
</dbReference>
<name>A0A9P8P4I7_9ASCO</name>
<dbReference type="InterPro" id="IPR013154">
    <property type="entry name" value="ADH-like_N"/>
</dbReference>
<keyword evidence="4" id="KW-0560">Oxidoreductase</keyword>
<evidence type="ECO:0000256" key="4">
    <source>
        <dbReference type="ARBA" id="ARBA00023002"/>
    </source>
</evidence>
<evidence type="ECO:0000256" key="1">
    <source>
        <dbReference type="ARBA" id="ARBA00001947"/>
    </source>
</evidence>
<dbReference type="AlphaFoldDB" id="A0A9P8P4I7"/>
<dbReference type="SMART" id="SM00829">
    <property type="entry name" value="PKS_ER"/>
    <property type="match status" value="1"/>
</dbReference>
<protein>
    <recommendedName>
        <fullName evidence="6">Enoyl reductase (ER) domain-containing protein</fullName>
    </recommendedName>
</protein>
<evidence type="ECO:0000256" key="5">
    <source>
        <dbReference type="RuleBase" id="RU361277"/>
    </source>
</evidence>
<proteinExistence type="inferred from homology"/>
<dbReference type="GO" id="GO:0016616">
    <property type="term" value="F:oxidoreductase activity, acting on the CH-OH group of donors, NAD or NADP as acceptor"/>
    <property type="evidence" value="ECO:0007669"/>
    <property type="project" value="InterPro"/>
</dbReference>
<dbReference type="Gene3D" id="3.90.180.10">
    <property type="entry name" value="Medium-chain alcohol dehydrogenases, catalytic domain"/>
    <property type="match status" value="1"/>
</dbReference>